<dbReference type="Proteomes" id="UP000789405">
    <property type="component" value="Unassembled WGS sequence"/>
</dbReference>
<comment type="caution">
    <text evidence="1">The sequence shown here is derived from an EMBL/GenBank/DDBJ whole genome shotgun (WGS) entry which is preliminary data.</text>
</comment>
<evidence type="ECO:0000313" key="2">
    <source>
        <dbReference type="Proteomes" id="UP000789405"/>
    </source>
</evidence>
<accession>A0A9N9JYT6</accession>
<dbReference type="EMBL" id="CAJVPY010038382">
    <property type="protein sequence ID" value="CAG8803888.1"/>
    <property type="molecule type" value="Genomic_DNA"/>
</dbReference>
<organism evidence="1 2">
    <name type="scientific">Dentiscutata erythropus</name>
    <dbReference type="NCBI Taxonomy" id="1348616"/>
    <lineage>
        <taxon>Eukaryota</taxon>
        <taxon>Fungi</taxon>
        <taxon>Fungi incertae sedis</taxon>
        <taxon>Mucoromycota</taxon>
        <taxon>Glomeromycotina</taxon>
        <taxon>Glomeromycetes</taxon>
        <taxon>Diversisporales</taxon>
        <taxon>Gigasporaceae</taxon>
        <taxon>Dentiscutata</taxon>
    </lineage>
</organism>
<sequence length="84" mass="9630">VKAQVVVQERASLGSATQIYREKQIIILSNINQEINYASENYFLLIFETKTGVIGEEPPSTNIKFLERKPDLNREHQNLKSIIV</sequence>
<proteinExistence type="predicted"/>
<protein>
    <submittedName>
        <fullName evidence="1">16539_t:CDS:1</fullName>
    </submittedName>
</protein>
<keyword evidence="2" id="KW-1185">Reference proteome</keyword>
<feature type="non-terminal residue" evidence="1">
    <location>
        <position position="1"/>
    </location>
</feature>
<reference evidence="1" key="1">
    <citation type="submission" date="2021-06" db="EMBL/GenBank/DDBJ databases">
        <authorList>
            <person name="Kallberg Y."/>
            <person name="Tangrot J."/>
            <person name="Rosling A."/>
        </authorList>
    </citation>
    <scope>NUCLEOTIDE SEQUENCE</scope>
    <source>
        <strain evidence="1">MA453B</strain>
    </source>
</reference>
<name>A0A9N9JYT6_9GLOM</name>
<dbReference type="AlphaFoldDB" id="A0A9N9JYT6"/>
<evidence type="ECO:0000313" key="1">
    <source>
        <dbReference type="EMBL" id="CAG8803888.1"/>
    </source>
</evidence>
<gene>
    <name evidence="1" type="ORF">DERYTH_LOCUS23986</name>
</gene>
<dbReference type="OrthoDB" id="2474826at2759"/>